<comment type="caution">
    <text evidence="5">The sequence shown here is derived from an EMBL/GenBank/DDBJ whole genome shotgun (WGS) entry which is preliminary data.</text>
</comment>
<dbReference type="AlphaFoldDB" id="A0A6F9XKH5"/>
<sequence length="504" mass="57605">MHYTTKEEVHNRAKDSLGLSMDKIYETSGVYDTNVKNKNYIGDAFELWMGVAKNSRAEADLPEVGVELKATPYKILKNGQYSAKERLVLNIINYMNEANATFETSSFSHKDKLMELAFYHHNTNKPKNLWTFDEAILFSFPKKDLQIIKHDWEIIHQAILDGKAHELSEGMTDYLGACTKGASKKSVKQQPFSPIMAKQRAYCLKAGYMTSILRNYVFGDQQDPAIQKHKFELNAQKDKKKVGSQPEQIATSEELATSSLDEIILKRLNSFKGLSVAELKSKLNINVTGTPKQLNSILIARMLNLKGDSANEAEEIQKADIQIKTISLKSNGKIKESMSFPAFKFNEVVNQSFEDSDFYDNLTKRFLFPVFKRLKNQKPSDDEIIFLGAKFWYLPEKDLEIIKGVYDDTAQTLRNGVQLEVRNGRVYNNFVPASANRVSHVRPHTSQTQYVQGKYSNELPTPATWINRPDNDEKFDPSGRYMTTQCFWLNSTYLDEQITDITEL</sequence>
<keyword evidence="1" id="KW-0540">Nuclease</keyword>
<dbReference type="CDD" id="cd22356">
    <property type="entry name" value="Sau3AI_N-like"/>
    <property type="match status" value="1"/>
</dbReference>
<dbReference type="GO" id="GO:0003677">
    <property type="term" value="F:DNA binding"/>
    <property type="evidence" value="ECO:0007669"/>
    <property type="project" value="InterPro"/>
</dbReference>
<keyword evidence="3" id="KW-0378">Hydrolase</keyword>
<accession>A0A6F9XKH5</accession>
<proteinExistence type="predicted"/>
<dbReference type="InterPro" id="IPR011335">
    <property type="entry name" value="Restrct_endonuc-II-like"/>
</dbReference>
<dbReference type="EMBL" id="BLAM01000083">
    <property type="protein sequence ID" value="GET05749.1"/>
    <property type="molecule type" value="Genomic_DNA"/>
</dbReference>
<dbReference type="GO" id="GO:0004519">
    <property type="term" value="F:endonuclease activity"/>
    <property type="evidence" value="ECO:0007669"/>
    <property type="project" value="UniProtKB-KW"/>
</dbReference>
<evidence type="ECO:0000256" key="2">
    <source>
        <dbReference type="ARBA" id="ARBA00022759"/>
    </source>
</evidence>
<evidence type="ECO:0000313" key="5">
    <source>
        <dbReference type="EMBL" id="GET05749.1"/>
    </source>
</evidence>
<dbReference type="Pfam" id="PF02976">
    <property type="entry name" value="MutH"/>
    <property type="match status" value="2"/>
</dbReference>
<reference evidence="5" key="1">
    <citation type="submission" date="2019-10" db="EMBL/GenBank/DDBJ databases">
        <title>Lactobacillus agilis SY212 Whole Genome Sequencing Project.</title>
        <authorList>
            <person name="Suzuki S."/>
            <person name="Endo A."/>
            <person name="Maeno S."/>
            <person name="Shiwa Y."/>
            <person name="Matsutani M."/>
            <person name="Kajikawa A."/>
        </authorList>
    </citation>
    <scope>NUCLEOTIDE SEQUENCE</scope>
    <source>
        <strain evidence="5">SY212</strain>
    </source>
</reference>
<evidence type="ECO:0000256" key="1">
    <source>
        <dbReference type="ARBA" id="ARBA00022722"/>
    </source>
</evidence>
<name>A0A6F9XKH5_9LACO</name>
<dbReference type="Gene3D" id="3.40.600.10">
    <property type="entry name" value="DNA mismatch repair MutH/Restriction endonuclease, type II"/>
    <property type="match status" value="2"/>
</dbReference>
<dbReference type="GO" id="GO:0016787">
    <property type="term" value="F:hydrolase activity"/>
    <property type="evidence" value="ECO:0007669"/>
    <property type="project" value="UniProtKB-KW"/>
</dbReference>
<dbReference type="SMART" id="SM00927">
    <property type="entry name" value="MutH"/>
    <property type="match status" value="1"/>
</dbReference>
<keyword evidence="2" id="KW-0255">Endonuclease</keyword>
<organism evidence="5">
    <name type="scientific">Ligilactobacillus agilis</name>
    <dbReference type="NCBI Taxonomy" id="1601"/>
    <lineage>
        <taxon>Bacteria</taxon>
        <taxon>Bacillati</taxon>
        <taxon>Bacillota</taxon>
        <taxon>Bacilli</taxon>
        <taxon>Lactobacillales</taxon>
        <taxon>Lactobacillaceae</taxon>
        <taxon>Ligilactobacillus</taxon>
    </lineage>
</organism>
<dbReference type="InterPro" id="IPR011337">
    <property type="entry name" value="DNA_rep_MutH/RE_typeII_Sau3AI"/>
</dbReference>
<evidence type="ECO:0000259" key="4">
    <source>
        <dbReference type="SMART" id="SM00927"/>
    </source>
</evidence>
<evidence type="ECO:0000256" key="3">
    <source>
        <dbReference type="ARBA" id="ARBA00022801"/>
    </source>
</evidence>
<dbReference type="SUPFAM" id="SSF52980">
    <property type="entry name" value="Restriction endonuclease-like"/>
    <property type="match status" value="2"/>
</dbReference>
<protein>
    <submittedName>
        <fullName evidence="5">DNA mismatch repair protein MutH</fullName>
    </submittedName>
</protein>
<dbReference type="CDD" id="cd22355">
    <property type="entry name" value="Sau3AI_C"/>
    <property type="match status" value="1"/>
</dbReference>
<gene>
    <name evidence="5" type="ORF">SY212_07790</name>
</gene>
<dbReference type="InterPro" id="IPR037057">
    <property type="entry name" value="DNA_rep_MutH/T2_RE_sf"/>
</dbReference>
<feature type="domain" description="DNA mismatch repair MutH/Type II restriction enzyme Sau3AI" evidence="4">
    <location>
        <begin position="49"/>
        <end position="151"/>
    </location>
</feature>
<dbReference type="Proteomes" id="UP000494265">
    <property type="component" value="Unassembled WGS sequence"/>
</dbReference>